<dbReference type="InterPro" id="IPR024831">
    <property type="entry name" value="Uroplakin-3"/>
</dbReference>
<dbReference type="RefSeq" id="XP_014052968.1">
    <property type="nucleotide sequence ID" value="XM_014197493.2"/>
</dbReference>
<dbReference type="PANTHER" id="PTHR15446">
    <property type="entry name" value="UROPLAKIN III"/>
    <property type="match status" value="1"/>
</dbReference>
<evidence type="ECO:0000313" key="3">
    <source>
        <dbReference type="RefSeq" id="XP_014052968.1"/>
    </source>
</evidence>
<accession>A0A1S3RL55</accession>
<dbReference type="Proteomes" id="UP001652741">
    <property type="component" value="Chromosome ssa04"/>
</dbReference>
<dbReference type="AlphaFoldDB" id="A0A1S3RL55"/>
<name>A0A1S3RL55_SALSA</name>
<dbReference type="PANTHER" id="PTHR15446:SF2">
    <property type="entry name" value="UROPLAKIN-3B-LIKE PROTEIN 1-RELATED"/>
    <property type="match status" value="1"/>
</dbReference>
<evidence type="ECO:0000256" key="1">
    <source>
        <dbReference type="SAM" id="Phobius"/>
    </source>
</evidence>
<dbReference type="KEGG" id="sasa:106603607"/>
<feature type="transmembrane region" description="Helical" evidence="1">
    <location>
        <begin position="204"/>
        <end position="227"/>
    </location>
</feature>
<dbReference type="GeneID" id="106603607"/>
<keyword evidence="1" id="KW-0472">Membrane</keyword>
<organism evidence="2 3">
    <name type="scientific">Salmo salar</name>
    <name type="common">Atlantic salmon</name>
    <dbReference type="NCBI Taxonomy" id="8030"/>
    <lineage>
        <taxon>Eukaryota</taxon>
        <taxon>Metazoa</taxon>
        <taxon>Chordata</taxon>
        <taxon>Craniata</taxon>
        <taxon>Vertebrata</taxon>
        <taxon>Euteleostomi</taxon>
        <taxon>Actinopterygii</taxon>
        <taxon>Neopterygii</taxon>
        <taxon>Teleostei</taxon>
        <taxon>Protacanthopterygii</taxon>
        <taxon>Salmoniformes</taxon>
        <taxon>Salmonidae</taxon>
        <taxon>Salmoninae</taxon>
        <taxon>Salmo</taxon>
    </lineage>
</organism>
<protein>
    <submittedName>
        <fullName evidence="3">Uroplakin-3b</fullName>
    </submittedName>
</protein>
<gene>
    <name evidence="3" type="primary">LOC106603607</name>
</gene>
<reference evidence="3" key="1">
    <citation type="submission" date="2025-08" db="UniProtKB">
        <authorList>
            <consortium name="RefSeq"/>
        </authorList>
    </citation>
    <scope>IDENTIFICATION</scope>
</reference>
<keyword evidence="1" id="KW-1133">Transmembrane helix</keyword>
<dbReference type="OrthoDB" id="9945328at2759"/>
<keyword evidence="1" id="KW-0812">Transmembrane</keyword>
<evidence type="ECO:0000313" key="2">
    <source>
        <dbReference type="Proteomes" id="UP001652741"/>
    </source>
</evidence>
<proteinExistence type="predicted"/>
<keyword evidence="2" id="KW-1185">Reference proteome</keyword>
<dbReference type="GO" id="GO:0016020">
    <property type="term" value="C:membrane"/>
    <property type="evidence" value="ECO:0007669"/>
    <property type="project" value="TreeGrafter"/>
</dbReference>
<sequence>MSWTYMLSYTYFFSVFMFGVRPQIVSLDHIPEILPYEASGRVTSTTIVLGQPLCYFNTLTQLKCSQSTCQVWAAIASGPGINNFDIDKLVAVQIVSASPYPIAFSSQTNRMYFVTKLGRPKDFPCGQLPGIKYFRVGAEGNCTNTNCNGILPPGSTVRVKYILIDPVSRGVVSESKWSYPISLTSTRSWSSIDEWLGKRSGGMVVITVISSCLLAVLLLLLGAVLLLDGLGSFRGGHDITTGPGILGQYSY</sequence>